<dbReference type="PROSITE" id="PS50995">
    <property type="entry name" value="HTH_MARR_2"/>
    <property type="match status" value="1"/>
</dbReference>
<dbReference type="EMBL" id="BMVC01000001">
    <property type="protein sequence ID" value="GHC78493.1"/>
    <property type="molecule type" value="Genomic_DNA"/>
</dbReference>
<name>A0A918WSP0_9ACTN</name>
<dbReference type="AlphaFoldDB" id="A0A918WSP0"/>
<dbReference type="SMART" id="SM00347">
    <property type="entry name" value="HTH_MARR"/>
    <property type="match status" value="1"/>
</dbReference>
<evidence type="ECO:0000256" key="1">
    <source>
        <dbReference type="SAM" id="MobiDB-lite"/>
    </source>
</evidence>
<feature type="domain" description="HTH marR-type" evidence="2">
    <location>
        <begin position="51"/>
        <end position="188"/>
    </location>
</feature>
<accession>A0A918WSP0</accession>
<dbReference type="RefSeq" id="WP_189820892.1">
    <property type="nucleotide sequence ID" value="NZ_BMVC01000001.1"/>
</dbReference>
<dbReference type="Gene3D" id="1.10.10.10">
    <property type="entry name" value="Winged helix-like DNA-binding domain superfamily/Winged helix DNA-binding domain"/>
    <property type="match status" value="1"/>
</dbReference>
<dbReference type="PANTHER" id="PTHR33164">
    <property type="entry name" value="TRANSCRIPTIONAL REGULATOR, MARR FAMILY"/>
    <property type="match status" value="1"/>
</dbReference>
<dbReference type="InterPro" id="IPR039422">
    <property type="entry name" value="MarR/SlyA-like"/>
</dbReference>
<dbReference type="SUPFAM" id="SSF46785">
    <property type="entry name" value="Winged helix' DNA-binding domain"/>
    <property type="match status" value="1"/>
</dbReference>
<dbReference type="InterPro" id="IPR000835">
    <property type="entry name" value="HTH_MarR-typ"/>
</dbReference>
<proteinExistence type="predicted"/>
<comment type="caution">
    <text evidence="3">The sequence shown here is derived from an EMBL/GenBank/DDBJ whole genome shotgun (WGS) entry which is preliminary data.</text>
</comment>
<evidence type="ECO:0000313" key="4">
    <source>
        <dbReference type="Proteomes" id="UP000638353"/>
    </source>
</evidence>
<dbReference type="InterPro" id="IPR036388">
    <property type="entry name" value="WH-like_DNA-bd_sf"/>
</dbReference>
<dbReference type="Pfam" id="PF12802">
    <property type="entry name" value="MarR_2"/>
    <property type="match status" value="1"/>
</dbReference>
<evidence type="ECO:0000313" key="3">
    <source>
        <dbReference type="EMBL" id="GHC78493.1"/>
    </source>
</evidence>
<dbReference type="InterPro" id="IPR036390">
    <property type="entry name" value="WH_DNA-bd_sf"/>
</dbReference>
<reference evidence="3" key="2">
    <citation type="submission" date="2020-09" db="EMBL/GenBank/DDBJ databases">
        <authorList>
            <person name="Sun Q."/>
            <person name="Ohkuma M."/>
        </authorList>
    </citation>
    <scope>NUCLEOTIDE SEQUENCE</scope>
    <source>
        <strain evidence="3">JCM 4637</strain>
    </source>
</reference>
<dbReference type="PANTHER" id="PTHR33164:SF106">
    <property type="entry name" value="TRANSCRIPTIONAL REGULATORY PROTEIN"/>
    <property type="match status" value="1"/>
</dbReference>
<dbReference type="GO" id="GO:0006950">
    <property type="term" value="P:response to stress"/>
    <property type="evidence" value="ECO:0007669"/>
    <property type="project" value="TreeGrafter"/>
</dbReference>
<feature type="compositionally biased region" description="Basic and acidic residues" evidence="1">
    <location>
        <begin position="1"/>
        <end position="24"/>
    </location>
</feature>
<evidence type="ECO:0000259" key="2">
    <source>
        <dbReference type="PROSITE" id="PS50995"/>
    </source>
</evidence>
<gene>
    <name evidence="3" type="ORF">GCM10010334_03840</name>
</gene>
<organism evidence="3 4">
    <name type="scientific">Streptomyces finlayi</name>
    <dbReference type="NCBI Taxonomy" id="67296"/>
    <lineage>
        <taxon>Bacteria</taxon>
        <taxon>Bacillati</taxon>
        <taxon>Actinomycetota</taxon>
        <taxon>Actinomycetes</taxon>
        <taxon>Kitasatosporales</taxon>
        <taxon>Streptomycetaceae</taxon>
        <taxon>Streptomyces</taxon>
    </lineage>
</organism>
<reference evidence="3" key="1">
    <citation type="journal article" date="2014" name="Int. J. Syst. Evol. Microbiol.">
        <title>Complete genome sequence of Corynebacterium casei LMG S-19264T (=DSM 44701T), isolated from a smear-ripened cheese.</title>
        <authorList>
            <consortium name="US DOE Joint Genome Institute (JGI-PGF)"/>
            <person name="Walter F."/>
            <person name="Albersmeier A."/>
            <person name="Kalinowski J."/>
            <person name="Ruckert C."/>
        </authorList>
    </citation>
    <scope>NUCLEOTIDE SEQUENCE</scope>
    <source>
        <strain evidence="3">JCM 4637</strain>
    </source>
</reference>
<protein>
    <submittedName>
        <fullName evidence="3">MarR family transcriptional regulator</fullName>
    </submittedName>
</protein>
<feature type="region of interest" description="Disordered" evidence="1">
    <location>
        <begin position="1"/>
        <end position="25"/>
    </location>
</feature>
<dbReference type="GO" id="GO:0003700">
    <property type="term" value="F:DNA-binding transcription factor activity"/>
    <property type="evidence" value="ECO:0007669"/>
    <property type="project" value="InterPro"/>
</dbReference>
<dbReference type="Proteomes" id="UP000638353">
    <property type="component" value="Unassembled WGS sequence"/>
</dbReference>
<sequence>MDATEHEQTDAAEHQQTDAAERLQTDAAEQVRLAKLQQRGPTAADGIEGRQDRLTEGLRLYGADYQEVGRRFADWLGLHTTDAHALVQILYGEERGAPLSPARLSERIQLSSGATTALLNRLEKAGHVVRTRESTTDRRIVTLRGSARVQELTDDFFRPLGERIGGMLARYPAEQLQQFEAFLNDLHVTMNEHLAALDRGEIPESPRA</sequence>